<name>A0A812PCW4_9DINO</name>
<protein>
    <submittedName>
        <fullName evidence="2">GBP2 protein</fullName>
    </submittedName>
</protein>
<keyword evidence="3" id="KW-1185">Reference proteome</keyword>
<evidence type="ECO:0000256" key="1">
    <source>
        <dbReference type="SAM" id="MobiDB-lite"/>
    </source>
</evidence>
<dbReference type="OrthoDB" id="485615at2759"/>
<feature type="region of interest" description="Disordered" evidence="1">
    <location>
        <begin position="242"/>
        <end position="318"/>
    </location>
</feature>
<dbReference type="EMBL" id="CAJNDS010002103">
    <property type="protein sequence ID" value="CAE7328878.1"/>
    <property type="molecule type" value="Genomic_DNA"/>
</dbReference>
<sequence length="708" mass="80082">MLTTSLNTLQPNARVADQQLMEGVKAWQEWLDKDEDTGTDEICNLLGVLMARMPGASLSRASRIAIQAAARRMSATRSAVAHALERQSDLKRKAVAWGEKAAQQEGTARSELETQKMALDEATERADKAEEECDDLTQQVDSQEVQLEAQRASLQELMTKLEASRLREQELKAQQRVVSDSETSLRKELEQARADLARVDAERFAEERAAVNASEAAETEKQRLKQLLEEVERNVEDIKLELSNERESHGNEKLRVQQEHEQRVQDLRSKHDDERTLLRSKTDNFRDEHTRMAEDMRQQLESERQAHTRTKDDDKGRLLEHSRTAGVLEGKIIANTEENKALRQRLQALEEKAARLSNCIHFTCKPPLGFPRGIPYLEIFDRACKALYIVWLRISAAVSRRLTKHHCITVCFASNCPNSRFSSDFDLRVAWERVTSEESFVERVTAAFSRATNSPAVKGSSEFRRRKAVLLVVIRALVQLLIGTQQQSGAIRLVRTRERELEGTEALPYHPYATFVEDTLEEVRGVLQAPSPEPEIPAPRQVPCPEHQALSSSSSAAPRVAPLEVVEVREDIPVLISLDFSGVLNIHFQDSRDFLDRLNAERPSHVKLKFICTSYSGTERAKETRQSMASELPGVPVYITSSPTGRPGKGAFIKRLMDRRSDHFACHLDDRSDIVRDVEAYGVHGILVSPNTWLTDLVPTVLLWLRSL</sequence>
<dbReference type="Proteomes" id="UP000604046">
    <property type="component" value="Unassembled WGS sequence"/>
</dbReference>
<comment type="caution">
    <text evidence="2">The sequence shown here is derived from an EMBL/GenBank/DDBJ whole genome shotgun (WGS) entry which is preliminary data.</text>
</comment>
<evidence type="ECO:0000313" key="3">
    <source>
        <dbReference type="Proteomes" id="UP000604046"/>
    </source>
</evidence>
<accession>A0A812PCW4</accession>
<evidence type="ECO:0000313" key="2">
    <source>
        <dbReference type="EMBL" id="CAE7328878.1"/>
    </source>
</evidence>
<reference evidence="2" key="1">
    <citation type="submission" date="2021-02" db="EMBL/GenBank/DDBJ databases">
        <authorList>
            <person name="Dougan E. K."/>
            <person name="Rhodes N."/>
            <person name="Thang M."/>
            <person name="Chan C."/>
        </authorList>
    </citation>
    <scope>NUCLEOTIDE SEQUENCE</scope>
</reference>
<gene>
    <name evidence="2" type="primary">GBP2</name>
    <name evidence="2" type="ORF">SNAT2548_LOCUS17215</name>
</gene>
<organism evidence="2 3">
    <name type="scientific">Symbiodinium natans</name>
    <dbReference type="NCBI Taxonomy" id="878477"/>
    <lineage>
        <taxon>Eukaryota</taxon>
        <taxon>Sar</taxon>
        <taxon>Alveolata</taxon>
        <taxon>Dinophyceae</taxon>
        <taxon>Suessiales</taxon>
        <taxon>Symbiodiniaceae</taxon>
        <taxon>Symbiodinium</taxon>
    </lineage>
</organism>
<dbReference type="AlphaFoldDB" id="A0A812PCW4"/>
<feature type="region of interest" description="Disordered" evidence="1">
    <location>
        <begin position="529"/>
        <end position="555"/>
    </location>
</feature>
<proteinExistence type="predicted"/>
<feature type="compositionally biased region" description="Pro residues" evidence="1">
    <location>
        <begin position="531"/>
        <end position="542"/>
    </location>
</feature>